<comment type="subcellular location">
    <subcellularLocation>
        <location evidence="1">Nucleus</location>
    </subcellularLocation>
</comment>
<dbReference type="InterPro" id="IPR059141">
    <property type="entry name" value="Beta-prop_Nup120_160"/>
</dbReference>
<evidence type="ECO:0000259" key="6">
    <source>
        <dbReference type="Pfam" id="PF23300"/>
    </source>
</evidence>
<accession>A0A0H2S3R7</accession>
<dbReference type="PANTHER" id="PTHR21286">
    <property type="entry name" value="NUCLEAR PORE COMPLEX PROTEIN NUP160"/>
    <property type="match status" value="1"/>
</dbReference>
<dbReference type="PANTHER" id="PTHR21286:SF0">
    <property type="entry name" value="NUCLEAR PORE COMPLEX PROTEIN NUP160"/>
    <property type="match status" value="1"/>
</dbReference>
<feature type="domain" description="Nucleoporin Nup120/160 beta-propeller" evidence="5">
    <location>
        <begin position="71"/>
        <end position="520"/>
    </location>
</feature>
<organism evidence="8 9">
    <name type="scientific">Schizopora paradoxa</name>
    <dbReference type="NCBI Taxonomy" id="27342"/>
    <lineage>
        <taxon>Eukaryota</taxon>
        <taxon>Fungi</taxon>
        <taxon>Dikarya</taxon>
        <taxon>Basidiomycota</taxon>
        <taxon>Agaricomycotina</taxon>
        <taxon>Agaricomycetes</taxon>
        <taxon>Hymenochaetales</taxon>
        <taxon>Schizoporaceae</taxon>
        <taxon>Schizopora</taxon>
    </lineage>
</organism>
<name>A0A0H2S3R7_9AGAM</name>
<gene>
    <name evidence="8" type="ORF">SCHPADRAFT_901609</name>
</gene>
<evidence type="ECO:0000256" key="1">
    <source>
        <dbReference type="ARBA" id="ARBA00004123"/>
    </source>
</evidence>
<feature type="region of interest" description="Disordered" evidence="4">
    <location>
        <begin position="31"/>
        <end position="53"/>
    </location>
</feature>
<evidence type="ECO:0000313" key="8">
    <source>
        <dbReference type="EMBL" id="KLO16378.1"/>
    </source>
</evidence>
<keyword evidence="2" id="KW-0813">Transport</keyword>
<dbReference type="InterPro" id="IPR021717">
    <property type="entry name" value="Nucleoporin_Nup160"/>
</dbReference>
<feature type="domain" description="NUP160 C-terminal TPR" evidence="7">
    <location>
        <begin position="1102"/>
        <end position="1346"/>
    </location>
</feature>
<evidence type="ECO:0000259" key="7">
    <source>
        <dbReference type="Pfam" id="PF23347"/>
    </source>
</evidence>
<dbReference type="GO" id="GO:0005643">
    <property type="term" value="C:nuclear pore"/>
    <property type="evidence" value="ECO:0007669"/>
    <property type="project" value="TreeGrafter"/>
</dbReference>
<evidence type="ECO:0000256" key="4">
    <source>
        <dbReference type="SAM" id="MobiDB-lite"/>
    </source>
</evidence>
<dbReference type="Pfam" id="PF11715">
    <property type="entry name" value="Beta-prop_Nup120_160"/>
    <property type="match status" value="1"/>
</dbReference>
<evidence type="ECO:0000259" key="5">
    <source>
        <dbReference type="Pfam" id="PF11715"/>
    </source>
</evidence>
<feature type="compositionally biased region" description="Polar residues" evidence="4">
    <location>
        <begin position="36"/>
        <end position="53"/>
    </location>
</feature>
<reference evidence="8 9" key="1">
    <citation type="submission" date="2015-04" db="EMBL/GenBank/DDBJ databases">
        <title>Complete genome sequence of Schizopora paradoxa KUC8140, a cosmopolitan wood degrader in East Asia.</title>
        <authorList>
            <consortium name="DOE Joint Genome Institute"/>
            <person name="Min B."/>
            <person name="Park H."/>
            <person name="Jang Y."/>
            <person name="Kim J.-J."/>
            <person name="Kim K.H."/>
            <person name="Pangilinan J."/>
            <person name="Lipzen A."/>
            <person name="Riley R."/>
            <person name="Grigoriev I.V."/>
            <person name="Spatafora J.W."/>
            <person name="Choi I.-G."/>
        </authorList>
    </citation>
    <scope>NUCLEOTIDE SEQUENCE [LARGE SCALE GENOMIC DNA]</scope>
    <source>
        <strain evidence="8 9">KUC8140</strain>
    </source>
</reference>
<evidence type="ECO:0000313" key="9">
    <source>
        <dbReference type="Proteomes" id="UP000053477"/>
    </source>
</evidence>
<dbReference type="Proteomes" id="UP000053477">
    <property type="component" value="Unassembled WGS sequence"/>
</dbReference>
<evidence type="ECO:0008006" key="10">
    <source>
        <dbReference type="Google" id="ProtNLM"/>
    </source>
</evidence>
<feature type="domain" description="Nucleoporin nup120-like HEAT repeat" evidence="6">
    <location>
        <begin position="798"/>
        <end position="962"/>
    </location>
</feature>
<dbReference type="Pfam" id="PF23347">
    <property type="entry name" value="TPR_Nup160_C"/>
    <property type="match status" value="1"/>
</dbReference>
<sequence length="1349" mass="151251">MSPFTLVATSLSSVFTSSSQITTHVVPTTRRDIPLPTTQTTTPSGHASHSSLFHSPKTGQILIRLVQGDLAVELVSLSTNVSPVRFVFPATVAPCPALVISRDELHLLVVTSVGSLFRLVLPLYEGGNLWHDPFERDWCREWQIKKLTTSEPKLVHVLDHNLIAVSLSTGGYVRLESDDMSAREQWNEVEYKLNNWYSSLLPVIPGLSSQPSEIVSLASIPPPTDVLDVFSLSRDRVLRRWTAAKGCRTEFSLSSGGIFSTSGEKPVTLLDARPQKLLQAFTEIQQSMVHDFLLVFLPAPSSATAGGYFQLFQVDNYRWDALAEFPSSENSAQCKMQDFIYDSGNLYVLWEKQGESFLEATQLNRESNECVWTPAVYGRSLQDTDKTLEELLLSPGSLSDKFLSTILCPGVFSALTLREALRDYKEHYLSLPGPHHHALLEPHATLSEDIAASVGCSVQLTHDPQTGFSLHKQYANALRRDWEGFLARCKEIERSARWPVALGLGTEKGQILIFERERIGQCVEQDKPMEIYRALSQSTFDSDFGPDLIATSWMLRKKLPIQLARKIETETLNILATEISFPLADIIMEAANQVFSREDVDEELDAWVQSRIGAIEGFDQTVRFALDILTGLDKAVKQEEDEVELIIPPETTEWSRALITSYVTDSIEMRYELNMALAVLLFFCGENLRNSDPALLAEVFAVFRGTAMFRLVTRQTAGDLDGSRPSVQDPDDVVSRMHGLQMSQGGRNPSPTYSLVHQLVAQSGHPSSVPAAAHYFIDHLGLLSLESPSLVTKVEIALCERLRLLGYREISRQLLSWLPRTPAVCYVNARLLVDVGRGDDAVLLLQAVAGNFGPDSALSNDDHEALSAVLPSGSLFPSEFDFYLHVAEIFRAAGLQYEEVSFTKLALSVLPDGEDSTELWNCIIKGYTDLGLYDLAYSSLLSSPHLEERQQYVSGLVYKMCEEEALDQLLSMNFQEFEQEVEMSLSFKARNADPRSVPNYAHILYTWYANRGDFRNAALVMYLRARRLSELSAISISPDESEQQLEALVVTMNALKLLDQKNAWILVPLPAGGQPRKKRRVDNYIPDDRFTAGTRDVEVLTVNDIEQEYVLLNATLELLRRDPTALRSGDGLPSSWVLVSKLTHGGQYDLALQTAKALGTDMTEIFQRLSLQCMKLSAATESAIMEMANYDWLLTDKVSSWAGEPADRGWRYLRQCLGQYDGVDTDFKYSKEALETLLSHDQSSLPPPWLLQKIEEHHPDYLIRLFLKYGIFDEALGRTLQLVRKSTTNWGRTTNEAQSRTWLPYSLIDAVLKSTESHTSKDVQSIRTMLENELKQRISRVKKQSEKAP</sequence>
<dbReference type="EMBL" id="KQ085917">
    <property type="protein sequence ID" value="KLO16378.1"/>
    <property type="molecule type" value="Genomic_DNA"/>
</dbReference>
<proteinExistence type="predicted"/>
<dbReference type="OrthoDB" id="67716at2759"/>
<dbReference type="InterPro" id="IPR056536">
    <property type="entry name" value="TPR_NUP160_C"/>
</dbReference>
<keyword evidence="3" id="KW-0539">Nucleus</keyword>
<dbReference type="GO" id="GO:0017056">
    <property type="term" value="F:structural constituent of nuclear pore"/>
    <property type="evidence" value="ECO:0007669"/>
    <property type="project" value="TreeGrafter"/>
</dbReference>
<protein>
    <recommendedName>
        <fullName evidence="10">Nucleoporin Nup120/160-domain-containing protein</fullName>
    </recommendedName>
</protein>
<evidence type="ECO:0000256" key="2">
    <source>
        <dbReference type="ARBA" id="ARBA00022448"/>
    </source>
</evidence>
<keyword evidence="9" id="KW-1185">Reference proteome</keyword>
<evidence type="ECO:0000256" key="3">
    <source>
        <dbReference type="ARBA" id="ARBA00023242"/>
    </source>
</evidence>
<dbReference type="Pfam" id="PF23300">
    <property type="entry name" value="HEAT_Nup120"/>
    <property type="match status" value="1"/>
</dbReference>
<dbReference type="STRING" id="27342.A0A0H2S3R7"/>
<dbReference type="InterPro" id="IPR056548">
    <property type="entry name" value="HEAT_Nup120"/>
</dbReference>
<dbReference type="InParanoid" id="A0A0H2S3R7"/>